<dbReference type="PANTHER" id="PTHR21654">
    <property type="entry name" value="FI21293P1"/>
    <property type="match status" value="1"/>
</dbReference>
<feature type="region of interest" description="Disordered" evidence="6">
    <location>
        <begin position="1"/>
        <end position="39"/>
    </location>
</feature>
<feature type="compositionally biased region" description="Low complexity" evidence="6">
    <location>
        <begin position="91"/>
        <end position="102"/>
    </location>
</feature>
<dbReference type="Pfam" id="PF13837">
    <property type="entry name" value="Myb_DNA-bind_4"/>
    <property type="match status" value="2"/>
</dbReference>
<feature type="compositionally biased region" description="Acidic residues" evidence="6">
    <location>
        <begin position="406"/>
        <end position="426"/>
    </location>
</feature>
<gene>
    <name evidence="8" type="ORF">CSSPTR1EN2_LOCUS9542</name>
</gene>
<evidence type="ECO:0000313" key="8">
    <source>
        <dbReference type="EMBL" id="CAK9209155.1"/>
    </source>
</evidence>
<feature type="compositionally biased region" description="Basic and acidic residues" evidence="6">
    <location>
        <begin position="669"/>
        <end position="682"/>
    </location>
</feature>
<feature type="compositionally biased region" description="Polar residues" evidence="6">
    <location>
        <begin position="726"/>
        <end position="736"/>
    </location>
</feature>
<feature type="region of interest" description="Disordered" evidence="6">
    <location>
        <begin position="161"/>
        <end position="186"/>
    </location>
</feature>
<evidence type="ECO:0000256" key="1">
    <source>
        <dbReference type="ARBA" id="ARBA00004123"/>
    </source>
</evidence>
<dbReference type="PANTHER" id="PTHR21654:SF84">
    <property type="entry name" value="SI:DKEY-66I24.7"/>
    <property type="match status" value="1"/>
</dbReference>
<dbReference type="PROSITE" id="PS50090">
    <property type="entry name" value="MYB_LIKE"/>
    <property type="match status" value="2"/>
</dbReference>
<evidence type="ECO:0000256" key="2">
    <source>
        <dbReference type="ARBA" id="ARBA00023015"/>
    </source>
</evidence>
<protein>
    <recommendedName>
        <fullName evidence="7">Myb-like domain-containing protein</fullName>
    </recommendedName>
</protein>
<dbReference type="SMART" id="SM00717">
    <property type="entry name" value="SANT"/>
    <property type="match status" value="2"/>
</dbReference>
<evidence type="ECO:0000313" key="9">
    <source>
        <dbReference type="Proteomes" id="UP001497512"/>
    </source>
</evidence>
<keyword evidence="3" id="KW-0238">DNA-binding</keyword>
<sequence length="745" mass="83016">MQSSGQYGVPDAIPQFVSGSSGVPPAIGGRSQQQQPTHHMFSSLARDMTMSPSSSSSVVHGHVIPHHHHHQQQQQQQHQQYQLQQHHHHQQQQQQQQLLPTTQHHHHHHHQTHHDFQHPNTSSHLQQHHLHQQQQQLQMQQHHEQFPQQQQKMVELLGLREPTSSSPEQQPPPLPPPPMPLPIASRPTLGTFQQLLSGDSLYNEEEEEEEDVIVVAAGGEGVGGGSGGQDEDGIEGGEEEGKSTGGRNQWPTQETLALIQIRSEMDADFRDAGLKAPLWEELAQRLRELGYNRSGKKCKEKFENIYKYYKKTKDGKVGRQDGKNYRFFSQLDALYGSGGGGGRGGGGSGHNKMMAQGGDGGVNLVVRGHGGSSSAVHDVSLSAAQRIAAAAAEDSEGRGPLLNSSEDNDEDEEEEAGEDDAVDQEENEKMKHKDRKLESSSDVLFLESVVKKLLDKQENMQRKFLESMEQYEEDRLAREESWRKQEMARLGREHEFRIQEHSVAATRDAALVAFLQKVTGQTLELPKIPSPPHPLIGVTTGENQQQQQQQQYPLQEDPERDGMYDPNSKRWPKPEVETLIQLRGDLESKFQEAGPKGMLWEEISAGMTCLGYDRNAKRCKEKWENINKYYRKAKESNKKRSESTKTCPYFQQLDALYGKGTLGTQQSGKTDKGQLEELHGDRYQVASGDTQDESGPIEGIDGPFTRLAAGAASSASNGVPAHLFSSPENGISGNQGKSKKAKRIP</sequence>
<feature type="compositionally biased region" description="Low complexity" evidence="6">
    <location>
        <begin position="72"/>
        <end position="84"/>
    </location>
</feature>
<dbReference type="Proteomes" id="UP001497512">
    <property type="component" value="Chromosome 17"/>
</dbReference>
<feature type="region of interest" description="Disordered" evidence="6">
    <location>
        <begin position="65"/>
        <end position="149"/>
    </location>
</feature>
<reference evidence="8" key="1">
    <citation type="submission" date="2024-02" db="EMBL/GenBank/DDBJ databases">
        <authorList>
            <consortium name="ELIXIR-Norway"/>
            <consortium name="Elixir Norway"/>
        </authorList>
    </citation>
    <scope>NUCLEOTIDE SEQUENCE</scope>
</reference>
<feature type="domain" description="Myb-like" evidence="7">
    <location>
        <begin position="570"/>
        <end position="627"/>
    </location>
</feature>
<feature type="region of interest" description="Disordered" evidence="6">
    <location>
        <begin position="218"/>
        <end position="252"/>
    </location>
</feature>
<dbReference type="InterPro" id="IPR001005">
    <property type="entry name" value="SANT/Myb"/>
</dbReference>
<evidence type="ECO:0000259" key="7">
    <source>
        <dbReference type="PROSITE" id="PS50090"/>
    </source>
</evidence>
<feature type="compositionally biased region" description="Basic residues" evidence="6">
    <location>
        <begin position="103"/>
        <end position="112"/>
    </location>
</feature>
<organism evidence="8 9">
    <name type="scientific">Sphagnum troendelagicum</name>
    <dbReference type="NCBI Taxonomy" id="128251"/>
    <lineage>
        <taxon>Eukaryota</taxon>
        <taxon>Viridiplantae</taxon>
        <taxon>Streptophyta</taxon>
        <taxon>Embryophyta</taxon>
        <taxon>Bryophyta</taxon>
        <taxon>Sphagnophytina</taxon>
        <taxon>Sphagnopsida</taxon>
        <taxon>Sphagnales</taxon>
        <taxon>Sphagnaceae</taxon>
        <taxon>Sphagnum</taxon>
    </lineage>
</organism>
<comment type="subcellular location">
    <subcellularLocation>
        <location evidence="1">Nucleus</location>
    </subcellularLocation>
</comment>
<accession>A0ABP0U319</accession>
<feature type="region of interest" description="Disordered" evidence="6">
    <location>
        <begin position="661"/>
        <end position="745"/>
    </location>
</feature>
<feature type="compositionally biased region" description="Basic and acidic residues" evidence="6">
    <location>
        <begin position="427"/>
        <end position="438"/>
    </location>
</feature>
<dbReference type="Gene3D" id="1.10.10.60">
    <property type="entry name" value="Homeodomain-like"/>
    <property type="match status" value="2"/>
</dbReference>
<keyword evidence="4" id="KW-0804">Transcription</keyword>
<proteinExistence type="predicted"/>
<evidence type="ECO:0000256" key="5">
    <source>
        <dbReference type="ARBA" id="ARBA00023242"/>
    </source>
</evidence>
<feature type="region of interest" description="Disordered" evidence="6">
    <location>
        <begin position="339"/>
        <end position="369"/>
    </location>
</feature>
<feature type="compositionally biased region" description="Gly residues" evidence="6">
    <location>
        <begin position="218"/>
        <end position="228"/>
    </location>
</feature>
<feature type="region of interest" description="Disordered" evidence="6">
    <location>
        <begin position="387"/>
        <end position="438"/>
    </location>
</feature>
<feature type="compositionally biased region" description="Low complexity" evidence="6">
    <location>
        <begin position="132"/>
        <end position="149"/>
    </location>
</feature>
<feature type="region of interest" description="Disordered" evidence="6">
    <location>
        <begin position="524"/>
        <end position="571"/>
    </location>
</feature>
<name>A0ABP0U319_9BRYO</name>
<dbReference type="InterPro" id="IPR044822">
    <property type="entry name" value="Myb_DNA-bind_4"/>
</dbReference>
<keyword evidence="5" id="KW-0539">Nucleus</keyword>
<feature type="compositionally biased region" description="Pro residues" evidence="6">
    <location>
        <begin position="169"/>
        <end position="181"/>
    </location>
</feature>
<evidence type="ECO:0000256" key="3">
    <source>
        <dbReference type="ARBA" id="ARBA00023125"/>
    </source>
</evidence>
<dbReference type="EMBL" id="OZ019909">
    <property type="protein sequence ID" value="CAK9209155.1"/>
    <property type="molecule type" value="Genomic_DNA"/>
</dbReference>
<feature type="compositionally biased region" description="Acidic residues" evidence="6">
    <location>
        <begin position="229"/>
        <end position="238"/>
    </location>
</feature>
<keyword evidence="9" id="KW-1185">Reference proteome</keyword>
<evidence type="ECO:0000256" key="4">
    <source>
        <dbReference type="ARBA" id="ARBA00023163"/>
    </source>
</evidence>
<feature type="domain" description="Myb-like" evidence="7">
    <location>
        <begin position="242"/>
        <end position="306"/>
    </location>
</feature>
<dbReference type="CDD" id="cd12203">
    <property type="entry name" value="GT1"/>
    <property type="match status" value="2"/>
</dbReference>
<feature type="compositionally biased region" description="Gly residues" evidence="6">
    <location>
        <begin position="339"/>
        <end position="349"/>
    </location>
</feature>
<keyword evidence="2" id="KW-0805">Transcription regulation</keyword>
<evidence type="ECO:0000256" key="6">
    <source>
        <dbReference type="SAM" id="MobiDB-lite"/>
    </source>
</evidence>